<dbReference type="OrthoDB" id="6691908at2"/>
<dbReference type="Proteomes" id="UP000064939">
    <property type="component" value="Chromosome"/>
</dbReference>
<dbReference type="KEGG" id="aei:AOY20_10930"/>
<evidence type="ECO:0000313" key="1">
    <source>
        <dbReference type="EMBL" id="ALH96001.1"/>
    </source>
</evidence>
<accession>A0A0N9WF44</accession>
<name>A0A0N9WF44_9GAMM</name>
<dbReference type="EMBL" id="CP012808">
    <property type="protein sequence ID" value="ALH96001.1"/>
    <property type="molecule type" value="Genomic_DNA"/>
</dbReference>
<proteinExistence type="predicted"/>
<dbReference type="AlphaFoldDB" id="A0A0N9WF44"/>
<protein>
    <submittedName>
        <fullName evidence="1">Uncharacterized protein</fullName>
    </submittedName>
</protein>
<keyword evidence="2" id="KW-1185">Reference proteome</keyword>
<dbReference type="RefSeq" id="WP_054581889.1">
    <property type="nucleotide sequence ID" value="NZ_CP012808.1"/>
</dbReference>
<dbReference type="STRING" id="1324350.AOY20_10930"/>
<sequence length="112" mass="13358">MDKYLIVLLVFIFCVILVIYTQKGESKSKEPKSLRDKVLRAFPAFNVVEKFNTIVIYGLNERQEEEEFVTIRIDEHQQKNIRLYGRMMIVTYSKEPSERELKKDLSQHLMQT</sequence>
<reference evidence="1 2" key="1">
    <citation type="journal article" date="2015" name="Int. J. Syst. Evol. Microbiol.">
        <title>Acinetobacter equi sp. nov. isolated from horse faeces.</title>
        <authorList>
            <person name="Poppel M.T."/>
            <person name="Skiebe E."/>
            <person name="Laue M."/>
            <person name="Bergmann H."/>
            <person name="Ebersberger I."/>
            <person name="Garn T."/>
            <person name="Fruth A."/>
            <person name="Baumgardt S."/>
            <person name="Busse H.J."/>
            <person name="Wilharm G."/>
        </authorList>
    </citation>
    <scope>NUCLEOTIDE SEQUENCE [LARGE SCALE GENOMIC DNA]</scope>
    <source>
        <strain evidence="1 2">114</strain>
    </source>
</reference>
<evidence type="ECO:0000313" key="2">
    <source>
        <dbReference type="Proteomes" id="UP000064939"/>
    </source>
</evidence>
<gene>
    <name evidence="1" type="ORF">AOY20_10930</name>
</gene>
<organism evidence="1 2">
    <name type="scientific">Acinetobacter equi</name>
    <dbReference type="NCBI Taxonomy" id="1324350"/>
    <lineage>
        <taxon>Bacteria</taxon>
        <taxon>Pseudomonadati</taxon>
        <taxon>Pseudomonadota</taxon>
        <taxon>Gammaproteobacteria</taxon>
        <taxon>Moraxellales</taxon>
        <taxon>Moraxellaceae</taxon>
        <taxon>Acinetobacter</taxon>
    </lineage>
</organism>